<keyword evidence="2" id="KW-1185">Reference proteome</keyword>
<dbReference type="Proteomes" id="UP000632222">
    <property type="component" value="Unassembled WGS sequence"/>
</dbReference>
<gene>
    <name evidence="1" type="ORF">GCM10008938_24620</name>
</gene>
<reference evidence="2" key="1">
    <citation type="journal article" date="2019" name="Int. J. Syst. Evol. Microbiol.">
        <title>The Global Catalogue of Microorganisms (GCM) 10K type strain sequencing project: providing services to taxonomists for standard genome sequencing and annotation.</title>
        <authorList>
            <consortium name="The Broad Institute Genomics Platform"/>
            <consortium name="The Broad Institute Genome Sequencing Center for Infectious Disease"/>
            <person name="Wu L."/>
            <person name="Ma J."/>
        </authorList>
    </citation>
    <scope>NUCLEOTIDE SEQUENCE [LARGE SCALE GENOMIC DNA]</scope>
    <source>
        <strain evidence="2">JCM 14370</strain>
    </source>
</reference>
<comment type="caution">
    <text evidence="1">The sequence shown here is derived from an EMBL/GenBank/DDBJ whole genome shotgun (WGS) entry which is preliminary data.</text>
</comment>
<dbReference type="RefSeq" id="WP_189002987.1">
    <property type="nucleotide sequence ID" value="NZ_BMOD01000008.1"/>
</dbReference>
<dbReference type="EMBL" id="BMOD01000008">
    <property type="protein sequence ID" value="GGJ37557.1"/>
    <property type="molecule type" value="Genomic_DNA"/>
</dbReference>
<accession>A0ABQ2CZX6</accession>
<protein>
    <submittedName>
        <fullName evidence="1">Uncharacterized protein</fullName>
    </submittedName>
</protein>
<sequence>MLETVAELLLAPPSLGDFNPHSTLTPSGCPIEWTFSSHNEEVRYTLDLHPRQVPSALKKHTEGLDYCWLSIQRTSRATTHQLLKLHDWNDPDPLYLEDCVPVLSGFRGTQNASEVHYLHQEPAPAVLENLLKPHHSQHLSAFWNDLRFLTARPSRTLPRKTPITIVMQSEGLTLHIPASALFSGEDIARQKLAQWFTSAAYTEAMQHSGLMHTTVGWEFQTGHLTRLVGVTLKNWR</sequence>
<organism evidence="1 2">
    <name type="scientific">Deinococcus roseus</name>
    <dbReference type="NCBI Taxonomy" id="392414"/>
    <lineage>
        <taxon>Bacteria</taxon>
        <taxon>Thermotogati</taxon>
        <taxon>Deinococcota</taxon>
        <taxon>Deinococci</taxon>
        <taxon>Deinococcales</taxon>
        <taxon>Deinococcaceae</taxon>
        <taxon>Deinococcus</taxon>
    </lineage>
</organism>
<evidence type="ECO:0000313" key="1">
    <source>
        <dbReference type="EMBL" id="GGJ37557.1"/>
    </source>
</evidence>
<evidence type="ECO:0000313" key="2">
    <source>
        <dbReference type="Proteomes" id="UP000632222"/>
    </source>
</evidence>
<proteinExistence type="predicted"/>
<name>A0ABQ2CZX6_9DEIO</name>